<dbReference type="Proteomes" id="UP001152320">
    <property type="component" value="Chromosome 9"/>
</dbReference>
<sequence>MATVEEKFTAAVQAIKKLPKDGPFQPSYDMMKRFYGLFKQATEGPCTEARPAFWNAIKKAKWEAWSCLGDMPKTQAQEEYVNEMLKVMIVNFKADDVNHMVHIIETMPQTDEVRNFLRIMGPFFETVTVKEEDIQKSKALPNGDLHLHNGDTNSHENGDSLEASPEINGTDEVLKGRVPPPDQGTADSSHPIFVDEEEHHDLAGDEASSSSGTEDEFCDSMDQPDISVERKVRFADTEQLPVVIESQPLTSTPVAGDRITTEAEVHSIPTDGSHQNSSQRYKKYDGVKRTVSPKSTMTSPNSAGDSQQYGGRSPAPDEMSEHIAIVLERLQRDMNSVLVRLNSLETLALTRHQLEAQGAVGQDSPSRQVKDKKSSWWPLSNLSMQTVFFILVWPFVVNWILKFLRRRRYPRN</sequence>
<dbReference type="PANTHER" id="PTHR23310">
    <property type="entry name" value="ACYL-COA-BINDING PROTEIN, ACBP"/>
    <property type="match status" value="1"/>
</dbReference>
<dbReference type="PROSITE" id="PS51228">
    <property type="entry name" value="ACB_2"/>
    <property type="match status" value="1"/>
</dbReference>
<feature type="region of interest" description="Disordered" evidence="2">
    <location>
        <begin position="289"/>
        <end position="317"/>
    </location>
</feature>
<feature type="transmembrane region" description="Helical" evidence="3">
    <location>
        <begin position="376"/>
        <end position="401"/>
    </location>
</feature>
<dbReference type="InterPro" id="IPR035984">
    <property type="entry name" value="Acyl-CoA-binding_sf"/>
</dbReference>
<protein>
    <submittedName>
        <fullName evidence="5">Acyl-CoA-binding domain-containing protein 5</fullName>
    </submittedName>
</protein>
<dbReference type="InterPro" id="IPR014352">
    <property type="entry name" value="FERM/acyl-CoA-bd_prot_sf"/>
</dbReference>
<name>A0A9Q1C0V1_HOLLE</name>
<reference evidence="5" key="1">
    <citation type="submission" date="2021-10" db="EMBL/GenBank/DDBJ databases">
        <title>Tropical sea cucumber genome reveals ecological adaptation and Cuvierian tubules defense mechanism.</title>
        <authorList>
            <person name="Chen T."/>
        </authorList>
    </citation>
    <scope>NUCLEOTIDE SEQUENCE</scope>
    <source>
        <strain evidence="5">Nanhai2018</strain>
        <tissue evidence="5">Muscle</tissue>
    </source>
</reference>
<dbReference type="InterPro" id="IPR000582">
    <property type="entry name" value="Acyl-CoA-binding_protein"/>
</dbReference>
<proteinExistence type="predicted"/>
<feature type="region of interest" description="Disordered" evidence="2">
    <location>
        <begin position="139"/>
        <end position="166"/>
    </location>
</feature>
<feature type="region of interest" description="Disordered" evidence="2">
    <location>
        <begin position="201"/>
        <end position="220"/>
    </location>
</feature>
<feature type="compositionally biased region" description="Polar residues" evidence="2">
    <location>
        <begin position="292"/>
        <end position="310"/>
    </location>
</feature>
<comment type="caution">
    <text evidence="5">The sequence shown here is derived from an EMBL/GenBank/DDBJ whole genome shotgun (WGS) entry which is preliminary data.</text>
</comment>
<evidence type="ECO:0000259" key="4">
    <source>
        <dbReference type="PROSITE" id="PS51228"/>
    </source>
</evidence>
<organism evidence="5 6">
    <name type="scientific">Holothuria leucospilota</name>
    <name type="common">Black long sea cucumber</name>
    <name type="synonym">Mertensiothuria leucospilota</name>
    <dbReference type="NCBI Taxonomy" id="206669"/>
    <lineage>
        <taxon>Eukaryota</taxon>
        <taxon>Metazoa</taxon>
        <taxon>Echinodermata</taxon>
        <taxon>Eleutherozoa</taxon>
        <taxon>Echinozoa</taxon>
        <taxon>Holothuroidea</taxon>
        <taxon>Aspidochirotacea</taxon>
        <taxon>Aspidochirotida</taxon>
        <taxon>Holothuriidae</taxon>
        <taxon>Holothuria</taxon>
    </lineage>
</organism>
<feature type="region of interest" description="Disordered" evidence="2">
    <location>
        <begin position="171"/>
        <end position="190"/>
    </location>
</feature>
<dbReference type="GO" id="GO:0006631">
    <property type="term" value="P:fatty acid metabolic process"/>
    <property type="evidence" value="ECO:0007669"/>
    <property type="project" value="TreeGrafter"/>
</dbReference>
<feature type="compositionally biased region" description="Basic and acidic residues" evidence="2">
    <location>
        <begin position="145"/>
        <end position="158"/>
    </location>
</feature>
<gene>
    <name evidence="5" type="ORF">HOLleu_20042</name>
</gene>
<evidence type="ECO:0000256" key="1">
    <source>
        <dbReference type="ARBA" id="ARBA00023121"/>
    </source>
</evidence>
<evidence type="ECO:0000256" key="2">
    <source>
        <dbReference type="SAM" id="MobiDB-lite"/>
    </source>
</evidence>
<dbReference type="AlphaFoldDB" id="A0A9Q1C0V1"/>
<dbReference type="GO" id="GO:0005737">
    <property type="term" value="C:cytoplasm"/>
    <property type="evidence" value="ECO:0007669"/>
    <property type="project" value="TreeGrafter"/>
</dbReference>
<keyword evidence="3" id="KW-0472">Membrane</keyword>
<evidence type="ECO:0000313" key="5">
    <source>
        <dbReference type="EMBL" id="KAJ8036155.1"/>
    </source>
</evidence>
<dbReference type="Pfam" id="PF00887">
    <property type="entry name" value="ACBP"/>
    <property type="match status" value="1"/>
</dbReference>
<dbReference type="InterPro" id="IPR022408">
    <property type="entry name" value="Acyl-CoA-binding_prot_CS"/>
</dbReference>
<dbReference type="OrthoDB" id="71307at2759"/>
<dbReference type="EMBL" id="JAIZAY010000009">
    <property type="protein sequence ID" value="KAJ8036155.1"/>
    <property type="molecule type" value="Genomic_DNA"/>
</dbReference>
<evidence type="ECO:0000256" key="3">
    <source>
        <dbReference type="SAM" id="Phobius"/>
    </source>
</evidence>
<dbReference type="PROSITE" id="PS00880">
    <property type="entry name" value="ACB_1"/>
    <property type="match status" value="1"/>
</dbReference>
<dbReference type="Gene3D" id="1.20.80.10">
    <property type="match status" value="1"/>
</dbReference>
<keyword evidence="3" id="KW-0812">Transmembrane</keyword>
<feature type="compositionally biased region" description="Polar residues" evidence="2">
    <location>
        <begin position="270"/>
        <end position="279"/>
    </location>
</feature>
<dbReference type="GO" id="GO:0000062">
    <property type="term" value="F:fatty-acyl-CoA binding"/>
    <property type="evidence" value="ECO:0007669"/>
    <property type="project" value="InterPro"/>
</dbReference>
<dbReference type="FunFam" id="1.20.80.10:FF:000010">
    <property type="entry name" value="Acyl-CoA-binding domain-containing protein 5"/>
    <property type="match status" value="1"/>
</dbReference>
<accession>A0A9Q1C0V1</accession>
<evidence type="ECO:0000313" key="6">
    <source>
        <dbReference type="Proteomes" id="UP001152320"/>
    </source>
</evidence>
<keyword evidence="1" id="KW-0446">Lipid-binding</keyword>
<keyword evidence="6" id="KW-1185">Reference proteome</keyword>
<dbReference type="SUPFAM" id="SSF47027">
    <property type="entry name" value="Acyl-CoA binding protein"/>
    <property type="match status" value="1"/>
</dbReference>
<dbReference type="PANTHER" id="PTHR23310:SF77">
    <property type="entry name" value="LD25952P"/>
    <property type="match status" value="1"/>
</dbReference>
<keyword evidence="3" id="KW-1133">Transmembrane helix</keyword>
<dbReference type="PRINTS" id="PR00689">
    <property type="entry name" value="ACOABINDINGP"/>
</dbReference>
<feature type="domain" description="ACB" evidence="4">
    <location>
        <begin position="4"/>
        <end position="93"/>
    </location>
</feature>
<feature type="region of interest" description="Disordered" evidence="2">
    <location>
        <begin position="264"/>
        <end position="283"/>
    </location>
</feature>